<comment type="caution">
    <text evidence="1">The sequence shown here is derived from an EMBL/GenBank/DDBJ whole genome shotgun (WGS) entry which is preliminary data.</text>
</comment>
<dbReference type="RefSeq" id="WP_101335736.1">
    <property type="nucleotide sequence ID" value="NZ_PJNI01000024.1"/>
</dbReference>
<dbReference type="Proteomes" id="UP000236654">
    <property type="component" value="Unassembled WGS sequence"/>
</dbReference>
<dbReference type="OrthoDB" id="787297at2"/>
<sequence>MEVSKNNRNLNLETGLRTTLALIPYIGGALVELGFEHRARIKSDRIYNFFEELDAYFKSIKDDEVDNDFINSNRFNDIFEEIINKVSKTDDLKKRNRFKQLLIGTTIPNAKVNQFELFFELTSQLHESQILLLKKFYKAKPVIEKLENQGHELNDELNQSKSKENILKQKAQDGSIKQNESILAQTKKSEKIEREKILTENKMKDLMSVSRNDLFGVSDIDMNIFVDDLLSKRLILDISEVQMGGKSYSYDKLIISPLGYHYIDFLIEENKSSIQ</sequence>
<evidence type="ECO:0000313" key="1">
    <source>
        <dbReference type="EMBL" id="PKR79545.1"/>
    </source>
</evidence>
<reference evidence="1 2" key="1">
    <citation type="submission" date="2017-12" db="EMBL/GenBank/DDBJ databases">
        <title>The draft genome sequence of Brumimicrobium saltpan LHR20.</title>
        <authorList>
            <person name="Do Z.-J."/>
            <person name="Luo H.-R."/>
        </authorList>
    </citation>
    <scope>NUCLEOTIDE SEQUENCE [LARGE SCALE GENOMIC DNA]</scope>
    <source>
        <strain evidence="1 2">LHR20</strain>
    </source>
</reference>
<name>A0A2I0QYX6_9FLAO</name>
<evidence type="ECO:0008006" key="3">
    <source>
        <dbReference type="Google" id="ProtNLM"/>
    </source>
</evidence>
<evidence type="ECO:0000313" key="2">
    <source>
        <dbReference type="Proteomes" id="UP000236654"/>
    </source>
</evidence>
<protein>
    <recommendedName>
        <fullName evidence="3">DUF4393 domain-containing protein</fullName>
    </recommendedName>
</protein>
<organism evidence="1 2">
    <name type="scientific">Brumimicrobium salinarum</name>
    <dbReference type="NCBI Taxonomy" id="2058658"/>
    <lineage>
        <taxon>Bacteria</taxon>
        <taxon>Pseudomonadati</taxon>
        <taxon>Bacteroidota</taxon>
        <taxon>Flavobacteriia</taxon>
        <taxon>Flavobacteriales</taxon>
        <taxon>Crocinitomicaceae</taxon>
        <taxon>Brumimicrobium</taxon>
    </lineage>
</organism>
<accession>A0A2I0QYX6</accession>
<dbReference type="AlphaFoldDB" id="A0A2I0QYX6"/>
<gene>
    <name evidence="1" type="ORF">CW751_14440</name>
</gene>
<proteinExistence type="predicted"/>
<keyword evidence="2" id="KW-1185">Reference proteome</keyword>
<dbReference type="EMBL" id="PJNI01000024">
    <property type="protein sequence ID" value="PKR79545.1"/>
    <property type="molecule type" value="Genomic_DNA"/>
</dbReference>